<dbReference type="PANTHER" id="PTHR46273">
    <property type="entry name" value="MYOSUPPRESSIN RECEPTOR 1, ISOFORM B-RELATED"/>
    <property type="match status" value="1"/>
</dbReference>
<name>A0ABY6LAB9_9ARAC</name>
<reference evidence="8 9" key="1">
    <citation type="submission" date="2022-01" db="EMBL/GenBank/DDBJ databases">
        <title>A chromosomal length assembly of Cordylochernes scorpioides.</title>
        <authorList>
            <person name="Zeh D."/>
            <person name="Zeh J."/>
        </authorList>
    </citation>
    <scope>NUCLEOTIDE SEQUENCE [LARGE SCALE GENOMIC DNA]</scope>
    <source>
        <strain evidence="8">IN4F17</strain>
        <tissue evidence="8">Whole Body</tissue>
    </source>
</reference>
<feature type="transmembrane region" description="Helical" evidence="6">
    <location>
        <begin position="69"/>
        <end position="91"/>
    </location>
</feature>
<feature type="transmembrane region" description="Helical" evidence="6">
    <location>
        <begin position="142"/>
        <end position="170"/>
    </location>
</feature>
<evidence type="ECO:0000256" key="5">
    <source>
        <dbReference type="ARBA" id="ARBA00023136"/>
    </source>
</evidence>
<dbReference type="PROSITE" id="PS50262">
    <property type="entry name" value="G_PROTEIN_RECEP_F1_2"/>
    <property type="match status" value="1"/>
</dbReference>
<feature type="domain" description="G-protein coupled receptors family 1 profile" evidence="7">
    <location>
        <begin position="84"/>
        <end position="366"/>
    </location>
</feature>
<dbReference type="InterPro" id="IPR053219">
    <property type="entry name" value="GPCR_Dmsr-1"/>
</dbReference>
<proteinExistence type="inferred from homology"/>
<dbReference type="EMBL" id="CP092878">
    <property type="protein sequence ID" value="UYV78086.1"/>
    <property type="molecule type" value="Genomic_DNA"/>
</dbReference>
<sequence length="404" mass="45544">MASVSHVEKTWGRSIEMLVCAAPSDAMNLTEQWANLSLNLSAEVLISDTGPELYYGERLHQFRNDYAEIHGYLSLVVCGFGIVANILNIIVLTRRDLISPTNAILTALAVPDMFVMVSYVPFTIHNYLPNNKTLEEQNSFAWAVFTLFHAHFTVICHTISTWLTVTLAIWRFLAVSFPTSSKAWCCMRRAYIAIAATYITCMALGWPQYLSFTIQRISDEDALPHKGVFYTVRLSEISQYNNQLIEKINFWTFSVIFKLVPCIALTGLSLGLIRVLYEANQRKHRLKKGGGVGGGETCSADKSCDRTTRMLLAVLLLFLITEFPSGILSLLSGILGKEFFKNVYMNFGEVMDILAMTNSAVNFILYCSMSRQFRDTFKRLFTPRILSRWMAVPKEPTTCASTCV</sequence>
<evidence type="ECO:0000256" key="2">
    <source>
        <dbReference type="ARBA" id="ARBA00010663"/>
    </source>
</evidence>
<feature type="transmembrane region" description="Helical" evidence="6">
    <location>
        <begin position="347"/>
        <end position="369"/>
    </location>
</feature>
<keyword evidence="3 6" id="KW-0812">Transmembrane</keyword>
<dbReference type="InterPro" id="IPR017452">
    <property type="entry name" value="GPCR_Rhodpsn_7TM"/>
</dbReference>
<dbReference type="Gene3D" id="1.20.1070.10">
    <property type="entry name" value="Rhodopsin 7-helix transmembrane proteins"/>
    <property type="match status" value="1"/>
</dbReference>
<evidence type="ECO:0000256" key="4">
    <source>
        <dbReference type="ARBA" id="ARBA00022989"/>
    </source>
</evidence>
<evidence type="ECO:0000313" key="9">
    <source>
        <dbReference type="Proteomes" id="UP001235939"/>
    </source>
</evidence>
<dbReference type="CDD" id="cd14978">
    <property type="entry name" value="7tmA_FMRFamide_R-like"/>
    <property type="match status" value="1"/>
</dbReference>
<evidence type="ECO:0000256" key="3">
    <source>
        <dbReference type="ARBA" id="ARBA00022692"/>
    </source>
</evidence>
<evidence type="ECO:0000313" key="8">
    <source>
        <dbReference type="EMBL" id="UYV78086.1"/>
    </source>
</evidence>
<feature type="transmembrane region" description="Helical" evidence="6">
    <location>
        <begin position="190"/>
        <end position="209"/>
    </location>
</feature>
<evidence type="ECO:0000256" key="6">
    <source>
        <dbReference type="SAM" id="Phobius"/>
    </source>
</evidence>
<accession>A0ABY6LAB9</accession>
<dbReference type="InterPro" id="IPR019427">
    <property type="entry name" value="7TM_GPCR_serpentine_rcpt_Srw"/>
</dbReference>
<keyword evidence="4 6" id="KW-1133">Transmembrane helix</keyword>
<comment type="similarity">
    <text evidence="2">Belongs to the G-protein coupled receptor 1 family.</text>
</comment>
<protein>
    <submittedName>
        <fullName evidence="8">Dmsr-8</fullName>
    </submittedName>
</protein>
<feature type="transmembrane region" description="Helical" evidence="6">
    <location>
        <begin position="311"/>
        <end position="335"/>
    </location>
</feature>
<dbReference type="PRINTS" id="PR00237">
    <property type="entry name" value="GPCRRHODOPSN"/>
</dbReference>
<organism evidence="8 9">
    <name type="scientific">Cordylochernes scorpioides</name>
    <dbReference type="NCBI Taxonomy" id="51811"/>
    <lineage>
        <taxon>Eukaryota</taxon>
        <taxon>Metazoa</taxon>
        <taxon>Ecdysozoa</taxon>
        <taxon>Arthropoda</taxon>
        <taxon>Chelicerata</taxon>
        <taxon>Arachnida</taxon>
        <taxon>Pseudoscorpiones</taxon>
        <taxon>Cheliferoidea</taxon>
        <taxon>Chernetidae</taxon>
        <taxon>Cordylochernes</taxon>
    </lineage>
</organism>
<evidence type="ECO:0000256" key="1">
    <source>
        <dbReference type="ARBA" id="ARBA00004370"/>
    </source>
</evidence>
<dbReference type="SUPFAM" id="SSF81321">
    <property type="entry name" value="Family A G protein-coupled receptor-like"/>
    <property type="match status" value="1"/>
</dbReference>
<evidence type="ECO:0000259" key="7">
    <source>
        <dbReference type="PROSITE" id="PS50262"/>
    </source>
</evidence>
<dbReference type="Proteomes" id="UP001235939">
    <property type="component" value="Chromosome 16"/>
</dbReference>
<feature type="transmembrane region" description="Helical" evidence="6">
    <location>
        <begin position="103"/>
        <end position="122"/>
    </location>
</feature>
<dbReference type="InterPro" id="IPR000276">
    <property type="entry name" value="GPCR_Rhodpsn"/>
</dbReference>
<dbReference type="SMART" id="SM01381">
    <property type="entry name" value="7TM_GPCR_Srsx"/>
    <property type="match status" value="1"/>
</dbReference>
<keyword evidence="9" id="KW-1185">Reference proteome</keyword>
<keyword evidence="5 6" id="KW-0472">Membrane</keyword>
<feature type="transmembrane region" description="Helical" evidence="6">
    <location>
        <begin position="250"/>
        <end position="277"/>
    </location>
</feature>
<gene>
    <name evidence="8" type="ORF">LAZ67_16000054</name>
</gene>
<comment type="subcellular location">
    <subcellularLocation>
        <location evidence="1">Membrane</location>
    </subcellularLocation>
</comment>
<dbReference type="Pfam" id="PF10324">
    <property type="entry name" value="7TM_GPCR_Srw"/>
    <property type="match status" value="1"/>
</dbReference>
<dbReference type="PANTHER" id="PTHR46273:SF4">
    <property type="entry name" value="AT19640P"/>
    <property type="match status" value="1"/>
</dbReference>